<dbReference type="AlphaFoldDB" id="A0A518E1D4"/>
<comment type="catalytic activity">
    <reaction evidence="1">
        <text>ATP + protein L-histidine = ADP + protein N-phospho-L-histidine.</text>
        <dbReference type="EC" id="2.7.13.3"/>
    </reaction>
</comment>
<dbReference type="OrthoDB" id="9765274at2"/>
<dbReference type="SMART" id="SM00240">
    <property type="entry name" value="FHA"/>
    <property type="match status" value="1"/>
</dbReference>
<dbReference type="InterPro" id="IPR008984">
    <property type="entry name" value="SMAD_FHA_dom_sf"/>
</dbReference>
<gene>
    <name evidence="11" type="primary">zraS_7</name>
    <name evidence="11" type="ORF">Pla8534_57650</name>
</gene>
<keyword evidence="5" id="KW-0547">Nucleotide-binding</keyword>
<dbReference type="KEGG" id="lcre:Pla8534_57650"/>
<dbReference type="SMART" id="SM00065">
    <property type="entry name" value="GAF"/>
    <property type="match status" value="1"/>
</dbReference>
<evidence type="ECO:0000259" key="9">
    <source>
        <dbReference type="PROSITE" id="PS50006"/>
    </source>
</evidence>
<dbReference type="InterPro" id="IPR005467">
    <property type="entry name" value="His_kinase_dom"/>
</dbReference>
<dbReference type="SMART" id="SM00388">
    <property type="entry name" value="HisKA"/>
    <property type="match status" value="1"/>
</dbReference>
<dbReference type="Proteomes" id="UP000317648">
    <property type="component" value="Chromosome"/>
</dbReference>
<dbReference type="InterPro" id="IPR003018">
    <property type="entry name" value="GAF"/>
</dbReference>
<dbReference type="RefSeq" id="WP_145056701.1">
    <property type="nucleotide sequence ID" value="NZ_CP036433.1"/>
</dbReference>
<feature type="domain" description="Histidine kinase" evidence="10">
    <location>
        <begin position="336"/>
        <end position="550"/>
    </location>
</feature>
<evidence type="ECO:0000313" key="12">
    <source>
        <dbReference type="Proteomes" id="UP000317648"/>
    </source>
</evidence>
<dbReference type="Gene3D" id="3.30.450.40">
    <property type="match status" value="1"/>
</dbReference>
<reference evidence="11 12" key="1">
    <citation type="submission" date="2019-02" db="EMBL/GenBank/DDBJ databases">
        <title>Deep-cultivation of Planctomycetes and their phenomic and genomic characterization uncovers novel biology.</title>
        <authorList>
            <person name="Wiegand S."/>
            <person name="Jogler M."/>
            <person name="Boedeker C."/>
            <person name="Pinto D."/>
            <person name="Vollmers J."/>
            <person name="Rivas-Marin E."/>
            <person name="Kohn T."/>
            <person name="Peeters S.H."/>
            <person name="Heuer A."/>
            <person name="Rast P."/>
            <person name="Oberbeckmann S."/>
            <person name="Bunk B."/>
            <person name="Jeske O."/>
            <person name="Meyerdierks A."/>
            <person name="Storesund J.E."/>
            <person name="Kallscheuer N."/>
            <person name="Luecker S."/>
            <person name="Lage O.M."/>
            <person name="Pohl T."/>
            <person name="Merkel B.J."/>
            <person name="Hornburger P."/>
            <person name="Mueller R.-W."/>
            <person name="Bruemmer F."/>
            <person name="Labrenz M."/>
            <person name="Spormann A.M."/>
            <person name="Op den Camp H."/>
            <person name="Overmann J."/>
            <person name="Amann R."/>
            <person name="Jetten M.S.M."/>
            <person name="Mascher T."/>
            <person name="Medema M.H."/>
            <person name="Devos D.P."/>
            <person name="Kaster A.-K."/>
            <person name="Ovreas L."/>
            <person name="Rohde M."/>
            <person name="Galperin M.Y."/>
            <person name="Jogler C."/>
        </authorList>
    </citation>
    <scope>NUCLEOTIDE SEQUENCE [LARGE SCALE GENOMIC DNA]</scope>
    <source>
        <strain evidence="11 12">Pla85_3_4</strain>
    </source>
</reference>
<dbReference type="CDD" id="cd00075">
    <property type="entry name" value="HATPase"/>
    <property type="match status" value="1"/>
</dbReference>
<keyword evidence="8" id="KW-0902">Two-component regulatory system</keyword>
<sequence length="567" mass="62772">MATLFVIKGRDQGQKFDLPRAITTIGRETTNDIQLNDAEVSRRHAEIVFDQNHFALRDLNSANGAFVNAERIDARRLKTGDQVQLGGSIMIFTAAEEQSSDISEVVDIVSLTGGGSESRILKSISQEEGSRLLDGRTGVGGESPWLARARGNLQIMYRTALAVSHTLDIDQLLHRIMELIFEWVECDRGCIMLCHQETEELIPKVSRTRRTLPEGQRILISRTILDYVLKKKEGVHTSDAKDDNRWDPGGSIVKLGVTEAVCVPMQGRYGVVGVIYIDTFTPPGQSLNAQNKFSSEHLKLMVAIGHQAALAVEDTSYYSAMVQAERLAAVGQTIATLSHHIKNILQGIRGGSYLIEEGLKSQDSNVVRRGWNIVDKNQEKISNLVMDMLTFSKEREPELTPASLNEVVGDVVELMQTRALESEVELVVKLEENIPLMTFDPDGLHRAILNILTNGIDACRKIDNARIEVSTEFDQTANSLRVLVRDNGEGIAPEDIERIFTVFESNKGSRGTGLGLPVSRKILREHGGDITVDSKPGEGSTFLLQFPAVVPSDDEEDFEPYDTSMFE</sequence>
<evidence type="ECO:0000259" key="10">
    <source>
        <dbReference type="PROSITE" id="PS50109"/>
    </source>
</evidence>
<dbReference type="SUPFAM" id="SSF47384">
    <property type="entry name" value="Homodimeric domain of signal transducing histidine kinase"/>
    <property type="match status" value="1"/>
</dbReference>
<dbReference type="InterPro" id="IPR000253">
    <property type="entry name" value="FHA_dom"/>
</dbReference>
<dbReference type="InterPro" id="IPR003661">
    <property type="entry name" value="HisK_dim/P_dom"/>
</dbReference>
<dbReference type="PROSITE" id="PS50109">
    <property type="entry name" value="HIS_KIN"/>
    <property type="match status" value="1"/>
</dbReference>
<dbReference type="CDD" id="cd00082">
    <property type="entry name" value="HisKA"/>
    <property type="match status" value="1"/>
</dbReference>
<dbReference type="PANTHER" id="PTHR43065">
    <property type="entry name" value="SENSOR HISTIDINE KINASE"/>
    <property type="match status" value="1"/>
</dbReference>
<proteinExistence type="predicted"/>
<dbReference type="SUPFAM" id="SSF49879">
    <property type="entry name" value="SMAD/FHA domain"/>
    <property type="match status" value="1"/>
</dbReference>
<evidence type="ECO:0000256" key="5">
    <source>
        <dbReference type="ARBA" id="ARBA00022741"/>
    </source>
</evidence>
<dbReference type="EMBL" id="CP036433">
    <property type="protein sequence ID" value="QDU97907.1"/>
    <property type="molecule type" value="Genomic_DNA"/>
</dbReference>
<dbReference type="PRINTS" id="PR00344">
    <property type="entry name" value="BCTRLSENSOR"/>
</dbReference>
<feature type="domain" description="FHA" evidence="9">
    <location>
        <begin position="23"/>
        <end position="72"/>
    </location>
</feature>
<evidence type="ECO:0000256" key="4">
    <source>
        <dbReference type="ARBA" id="ARBA00022679"/>
    </source>
</evidence>
<organism evidence="11 12">
    <name type="scientific">Lignipirellula cremea</name>
    <dbReference type="NCBI Taxonomy" id="2528010"/>
    <lineage>
        <taxon>Bacteria</taxon>
        <taxon>Pseudomonadati</taxon>
        <taxon>Planctomycetota</taxon>
        <taxon>Planctomycetia</taxon>
        <taxon>Pirellulales</taxon>
        <taxon>Pirellulaceae</taxon>
        <taxon>Lignipirellula</taxon>
    </lineage>
</organism>
<accession>A0A518E1D4</accession>
<dbReference type="SMART" id="SM00387">
    <property type="entry name" value="HATPase_c"/>
    <property type="match status" value="1"/>
</dbReference>
<dbReference type="PANTHER" id="PTHR43065:SF10">
    <property type="entry name" value="PEROXIDE STRESS-ACTIVATED HISTIDINE KINASE MAK3"/>
    <property type="match status" value="1"/>
</dbReference>
<dbReference type="InterPro" id="IPR004358">
    <property type="entry name" value="Sig_transdc_His_kin-like_C"/>
</dbReference>
<dbReference type="Pfam" id="PF00498">
    <property type="entry name" value="FHA"/>
    <property type="match status" value="1"/>
</dbReference>
<dbReference type="Pfam" id="PF01590">
    <property type="entry name" value="GAF"/>
    <property type="match status" value="1"/>
</dbReference>
<keyword evidence="4 11" id="KW-0808">Transferase</keyword>
<dbReference type="InterPro" id="IPR036097">
    <property type="entry name" value="HisK_dim/P_sf"/>
</dbReference>
<dbReference type="Gene3D" id="3.30.565.10">
    <property type="entry name" value="Histidine kinase-like ATPase, C-terminal domain"/>
    <property type="match status" value="1"/>
</dbReference>
<keyword evidence="6" id="KW-0418">Kinase</keyword>
<evidence type="ECO:0000256" key="1">
    <source>
        <dbReference type="ARBA" id="ARBA00000085"/>
    </source>
</evidence>
<dbReference type="SUPFAM" id="SSF55781">
    <property type="entry name" value="GAF domain-like"/>
    <property type="match status" value="1"/>
</dbReference>
<keyword evidence="12" id="KW-1185">Reference proteome</keyword>
<keyword evidence="7" id="KW-0067">ATP-binding</keyword>
<evidence type="ECO:0000313" key="11">
    <source>
        <dbReference type="EMBL" id="QDU97907.1"/>
    </source>
</evidence>
<dbReference type="InterPro" id="IPR003594">
    <property type="entry name" value="HATPase_dom"/>
</dbReference>
<keyword evidence="3" id="KW-0597">Phosphoprotein</keyword>
<dbReference type="InterPro" id="IPR029016">
    <property type="entry name" value="GAF-like_dom_sf"/>
</dbReference>
<name>A0A518E1D4_9BACT</name>
<dbReference type="CDD" id="cd00060">
    <property type="entry name" value="FHA"/>
    <property type="match status" value="1"/>
</dbReference>
<dbReference type="GO" id="GO:0000155">
    <property type="term" value="F:phosphorelay sensor kinase activity"/>
    <property type="evidence" value="ECO:0007669"/>
    <property type="project" value="InterPro"/>
</dbReference>
<evidence type="ECO:0000256" key="8">
    <source>
        <dbReference type="ARBA" id="ARBA00023012"/>
    </source>
</evidence>
<dbReference type="InterPro" id="IPR036890">
    <property type="entry name" value="HATPase_C_sf"/>
</dbReference>
<evidence type="ECO:0000256" key="6">
    <source>
        <dbReference type="ARBA" id="ARBA00022777"/>
    </source>
</evidence>
<protein>
    <recommendedName>
        <fullName evidence="2">histidine kinase</fullName>
        <ecNumber evidence="2">2.7.13.3</ecNumber>
    </recommendedName>
</protein>
<dbReference type="SUPFAM" id="SSF55874">
    <property type="entry name" value="ATPase domain of HSP90 chaperone/DNA topoisomerase II/histidine kinase"/>
    <property type="match status" value="1"/>
</dbReference>
<dbReference type="PROSITE" id="PS50006">
    <property type="entry name" value="FHA_DOMAIN"/>
    <property type="match status" value="1"/>
</dbReference>
<dbReference type="Gene3D" id="1.10.287.130">
    <property type="match status" value="1"/>
</dbReference>
<dbReference type="GO" id="GO:0005524">
    <property type="term" value="F:ATP binding"/>
    <property type="evidence" value="ECO:0007669"/>
    <property type="project" value="UniProtKB-KW"/>
</dbReference>
<dbReference type="Pfam" id="PF02518">
    <property type="entry name" value="HATPase_c"/>
    <property type="match status" value="1"/>
</dbReference>
<dbReference type="Gene3D" id="2.60.200.20">
    <property type="match status" value="1"/>
</dbReference>
<evidence type="ECO:0000256" key="3">
    <source>
        <dbReference type="ARBA" id="ARBA00022553"/>
    </source>
</evidence>
<evidence type="ECO:0000256" key="2">
    <source>
        <dbReference type="ARBA" id="ARBA00012438"/>
    </source>
</evidence>
<dbReference type="EC" id="2.7.13.3" evidence="2"/>
<evidence type="ECO:0000256" key="7">
    <source>
        <dbReference type="ARBA" id="ARBA00022840"/>
    </source>
</evidence>